<reference evidence="2" key="1">
    <citation type="submission" date="2020-07" db="EMBL/GenBank/DDBJ databases">
        <title>Huge and variable diversity of episymbiotic CPR bacteria and DPANN archaea in groundwater ecosystems.</title>
        <authorList>
            <person name="He C.Y."/>
            <person name="Keren R."/>
            <person name="Whittaker M."/>
            <person name="Farag I.F."/>
            <person name="Doudna J."/>
            <person name="Cate J.H.D."/>
            <person name="Banfield J.F."/>
        </authorList>
    </citation>
    <scope>NUCLEOTIDE SEQUENCE</scope>
    <source>
        <strain evidence="2">NC_groundwater_580_Pr5_B-0.1um_64_19</strain>
    </source>
</reference>
<gene>
    <name evidence="2" type="ORF">HYX28_09000</name>
</gene>
<dbReference type="AlphaFoldDB" id="A0A932A985"/>
<sequence length="179" mass="20299">MNFELQPTLRGKLLELRPLAPDDFDALYAAASDPKIWEQHPEADRYQRDVFRKFFDSAIASRGAFAVVERKAGKLIGSSRYTNLDAGSSEIEIGWTFLARAFWGGQYNGEMKALMLEHAFRFVERVVFTVGENNLRSQKAVEKIGGNLFGRNERPGLDGAMRANVVLAITKAEWEKRKR</sequence>
<dbReference type="SUPFAM" id="SSF55729">
    <property type="entry name" value="Acyl-CoA N-acyltransferases (Nat)"/>
    <property type="match status" value="1"/>
</dbReference>
<evidence type="ECO:0000313" key="3">
    <source>
        <dbReference type="Proteomes" id="UP000779809"/>
    </source>
</evidence>
<protein>
    <submittedName>
        <fullName evidence="2">GNAT family N-acetyltransferase</fullName>
    </submittedName>
</protein>
<feature type="domain" description="N-acetyltransferase" evidence="1">
    <location>
        <begin position="14"/>
        <end position="172"/>
    </location>
</feature>
<organism evidence="2 3">
    <name type="scientific">Candidatus Korobacter versatilis</name>
    <dbReference type="NCBI Taxonomy" id="658062"/>
    <lineage>
        <taxon>Bacteria</taxon>
        <taxon>Pseudomonadati</taxon>
        <taxon>Acidobacteriota</taxon>
        <taxon>Terriglobia</taxon>
        <taxon>Terriglobales</taxon>
        <taxon>Candidatus Korobacteraceae</taxon>
        <taxon>Candidatus Korobacter</taxon>
    </lineage>
</organism>
<evidence type="ECO:0000259" key="1">
    <source>
        <dbReference type="PROSITE" id="PS51186"/>
    </source>
</evidence>
<dbReference type="GO" id="GO:0016747">
    <property type="term" value="F:acyltransferase activity, transferring groups other than amino-acyl groups"/>
    <property type="evidence" value="ECO:0007669"/>
    <property type="project" value="InterPro"/>
</dbReference>
<dbReference type="InterPro" id="IPR000182">
    <property type="entry name" value="GNAT_dom"/>
</dbReference>
<comment type="caution">
    <text evidence="2">The sequence shown here is derived from an EMBL/GenBank/DDBJ whole genome shotgun (WGS) entry which is preliminary data.</text>
</comment>
<dbReference type="Gene3D" id="3.40.630.30">
    <property type="match status" value="1"/>
</dbReference>
<proteinExistence type="predicted"/>
<evidence type="ECO:0000313" key="2">
    <source>
        <dbReference type="EMBL" id="MBI2678906.1"/>
    </source>
</evidence>
<dbReference type="PROSITE" id="PS51186">
    <property type="entry name" value="GNAT"/>
    <property type="match status" value="1"/>
</dbReference>
<dbReference type="Proteomes" id="UP000779809">
    <property type="component" value="Unassembled WGS sequence"/>
</dbReference>
<dbReference type="EMBL" id="JACPNR010000011">
    <property type="protein sequence ID" value="MBI2678906.1"/>
    <property type="molecule type" value="Genomic_DNA"/>
</dbReference>
<dbReference type="Pfam" id="PF13302">
    <property type="entry name" value="Acetyltransf_3"/>
    <property type="match status" value="1"/>
</dbReference>
<dbReference type="PANTHER" id="PTHR43610:SF1">
    <property type="entry name" value="N-ACETYLTRANSFERASE DOMAIN-CONTAINING PROTEIN"/>
    <property type="match status" value="1"/>
</dbReference>
<accession>A0A932A985</accession>
<dbReference type="InterPro" id="IPR016181">
    <property type="entry name" value="Acyl_CoA_acyltransferase"/>
</dbReference>
<name>A0A932A985_9BACT</name>
<dbReference type="PANTHER" id="PTHR43610">
    <property type="entry name" value="BLL6696 PROTEIN"/>
    <property type="match status" value="1"/>
</dbReference>